<dbReference type="Proteomes" id="UP001292094">
    <property type="component" value="Unassembled WGS sequence"/>
</dbReference>
<accession>A0AAE1QEP0</accession>
<dbReference type="EMBL" id="JAWZYT010000420">
    <property type="protein sequence ID" value="KAK4323742.1"/>
    <property type="molecule type" value="Genomic_DNA"/>
</dbReference>
<feature type="region of interest" description="Disordered" evidence="1">
    <location>
        <begin position="46"/>
        <end position="84"/>
    </location>
</feature>
<evidence type="ECO:0000256" key="1">
    <source>
        <dbReference type="SAM" id="MobiDB-lite"/>
    </source>
</evidence>
<name>A0AAE1QEP0_9EUCA</name>
<sequence>MYLCYLSQCLPERGQGRSDQSRLTYLTQTTSPVVWPLLRPPPTLLYGGPSPPLLSRPSTSPPSLPTLRRALSPSERVPSALPHL</sequence>
<evidence type="ECO:0000313" key="2">
    <source>
        <dbReference type="EMBL" id="KAK4323742.1"/>
    </source>
</evidence>
<reference evidence="2" key="1">
    <citation type="submission" date="2023-11" db="EMBL/GenBank/DDBJ databases">
        <title>Genome assemblies of two species of porcelain crab, Petrolisthes cinctipes and Petrolisthes manimaculis (Anomura: Porcellanidae).</title>
        <authorList>
            <person name="Angst P."/>
        </authorList>
    </citation>
    <scope>NUCLEOTIDE SEQUENCE</scope>
    <source>
        <strain evidence="2">PB745_02</strain>
        <tissue evidence="2">Gill</tissue>
    </source>
</reference>
<proteinExistence type="predicted"/>
<dbReference type="AlphaFoldDB" id="A0AAE1QEP0"/>
<protein>
    <submittedName>
        <fullName evidence="2">Uncharacterized protein</fullName>
    </submittedName>
</protein>
<keyword evidence="3" id="KW-1185">Reference proteome</keyword>
<feature type="compositionally biased region" description="Pro residues" evidence="1">
    <location>
        <begin position="46"/>
        <end position="64"/>
    </location>
</feature>
<gene>
    <name evidence="2" type="ORF">Pmani_005588</name>
</gene>
<comment type="caution">
    <text evidence="2">The sequence shown here is derived from an EMBL/GenBank/DDBJ whole genome shotgun (WGS) entry which is preliminary data.</text>
</comment>
<organism evidence="2 3">
    <name type="scientific">Petrolisthes manimaculis</name>
    <dbReference type="NCBI Taxonomy" id="1843537"/>
    <lineage>
        <taxon>Eukaryota</taxon>
        <taxon>Metazoa</taxon>
        <taxon>Ecdysozoa</taxon>
        <taxon>Arthropoda</taxon>
        <taxon>Crustacea</taxon>
        <taxon>Multicrustacea</taxon>
        <taxon>Malacostraca</taxon>
        <taxon>Eumalacostraca</taxon>
        <taxon>Eucarida</taxon>
        <taxon>Decapoda</taxon>
        <taxon>Pleocyemata</taxon>
        <taxon>Anomura</taxon>
        <taxon>Galatheoidea</taxon>
        <taxon>Porcellanidae</taxon>
        <taxon>Petrolisthes</taxon>
    </lineage>
</organism>
<evidence type="ECO:0000313" key="3">
    <source>
        <dbReference type="Proteomes" id="UP001292094"/>
    </source>
</evidence>